<proteinExistence type="predicted"/>
<comment type="caution">
    <text evidence="1">The sequence shown here is derived from an EMBL/GenBank/DDBJ whole genome shotgun (WGS) entry which is preliminary data.</text>
</comment>
<dbReference type="OrthoDB" id="5563826at2"/>
<keyword evidence="2" id="KW-1185">Reference proteome</keyword>
<dbReference type="InterPro" id="IPR010342">
    <property type="entry name" value="DUF938"/>
</dbReference>
<dbReference type="PANTHER" id="PTHR20974:SF0">
    <property type="entry name" value="UPF0585 PROTEIN CG18661"/>
    <property type="match status" value="1"/>
</dbReference>
<accession>A0A553JMD6</accession>
<sequence length="202" mass="22434">MTISQLPFSQACENNKAPILSIINTIFSTSAHLLEIGTGTGQHAVHFAKNLPHLTWQTSDQNAYIEGIKQQLALTEQPNLRLPLVLDVTQPWPIPTDTNIDGIFTANTLHIMSEEMVEAFFEGVGIHLQTQGQLCIYGPFNYAGKYTSESNALFDIRLAQQDPRSAIRDIEWVEQLAGGQGLKLVNDHAMPANNRLLHFVKS</sequence>
<name>A0A553JMD6_SHEHA</name>
<evidence type="ECO:0000313" key="2">
    <source>
        <dbReference type="Proteomes" id="UP000318126"/>
    </source>
</evidence>
<dbReference type="InterPro" id="IPR029063">
    <property type="entry name" value="SAM-dependent_MTases_sf"/>
</dbReference>
<dbReference type="Pfam" id="PF06080">
    <property type="entry name" value="DUF938"/>
    <property type="match status" value="1"/>
</dbReference>
<dbReference type="EMBL" id="VKGK01000017">
    <property type="protein sequence ID" value="TRY13639.1"/>
    <property type="molecule type" value="Genomic_DNA"/>
</dbReference>
<dbReference type="Proteomes" id="UP000318126">
    <property type="component" value="Unassembled WGS sequence"/>
</dbReference>
<dbReference type="PANTHER" id="PTHR20974">
    <property type="entry name" value="UPF0585 PROTEIN CG18661"/>
    <property type="match status" value="1"/>
</dbReference>
<evidence type="ECO:0000313" key="1">
    <source>
        <dbReference type="EMBL" id="TRY13639.1"/>
    </source>
</evidence>
<dbReference type="AlphaFoldDB" id="A0A553JMD6"/>
<reference evidence="2" key="1">
    <citation type="submission" date="2019-07" db="EMBL/GenBank/DDBJ databases">
        <title>Shewanella sp. YLB-08 draft genomic sequence.</title>
        <authorList>
            <person name="Yu L."/>
        </authorList>
    </citation>
    <scope>NUCLEOTIDE SEQUENCE [LARGE SCALE GENOMIC DNA]</scope>
    <source>
        <strain evidence="2">JCM 20706</strain>
    </source>
</reference>
<organism evidence="1 2">
    <name type="scientific">Shewanella hanedai</name>
    <name type="common">Alteromonas hanedai</name>
    <dbReference type="NCBI Taxonomy" id="25"/>
    <lineage>
        <taxon>Bacteria</taxon>
        <taxon>Pseudomonadati</taxon>
        <taxon>Pseudomonadota</taxon>
        <taxon>Gammaproteobacteria</taxon>
        <taxon>Alteromonadales</taxon>
        <taxon>Shewanellaceae</taxon>
        <taxon>Shewanella</taxon>
    </lineage>
</organism>
<gene>
    <name evidence="1" type="ORF">FN961_14345</name>
</gene>
<protein>
    <submittedName>
        <fullName evidence="1">DUF938 domain-containing protein</fullName>
    </submittedName>
</protein>
<dbReference type="SUPFAM" id="SSF53335">
    <property type="entry name" value="S-adenosyl-L-methionine-dependent methyltransferases"/>
    <property type="match status" value="1"/>
</dbReference>
<dbReference type="Gene3D" id="3.40.50.150">
    <property type="entry name" value="Vaccinia Virus protein VP39"/>
    <property type="match status" value="1"/>
</dbReference>
<dbReference type="RefSeq" id="WP_144040869.1">
    <property type="nucleotide sequence ID" value="NZ_BMPL01000036.1"/>
</dbReference>